<dbReference type="AlphaFoldDB" id="A0A0E0FYC2"/>
<sequence length="168" mass="18443">MTAYAHHCGSLLHSRRLRFSVAPVAAAKPEAVGTTGEAAAAPVKELAKSLQGVELFDLRGKAVPVVDLWKDRNFLSCFGRLIVFETIDDGCLHRADLLAAKQDSLVADSSVQILRNKVYTSNAQSDAFFSTLFFFNLPGSIYKNINVFIFNLRSIAALAAALRRRQRS</sequence>
<evidence type="ECO:0000313" key="1">
    <source>
        <dbReference type="EnsemblPlants" id="ONIVA01G48770.1"/>
    </source>
</evidence>
<proteinExistence type="predicted"/>
<dbReference type="STRING" id="4536.A0A0E0FYC2"/>
<dbReference type="EnsemblPlants" id="ONIVA01G48770.1">
    <property type="protein sequence ID" value="ONIVA01G48770.1"/>
    <property type="gene ID" value="ONIVA01G48770"/>
</dbReference>
<protein>
    <submittedName>
        <fullName evidence="1">Uncharacterized protein</fullName>
    </submittedName>
</protein>
<reference evidence="1" key="2">
    <citation type="submission" date="2018-04" db="EMBL/GenBank/DDBJ databases">
        <title>OnivRS2 (Oryza nivara Reference Sequence Version 2).</title>
        <authorList>
            <person name="Zhang J."/>
            <person name="Kudrna D."/>
            <person name="Lee S."/>
            <person name="Talag J."/>
            <person name="Rajasekar S."/>
            <person name="Welchert J."/>
            <person name="Hsing Y.-I."/>
            <person name="Wing R.A."/>
        </authorList>
    </citation>
    <scope>NUCLEOTIDE SEQUENCE [LARGE SCALE GENOMIC DNA]</scope>
</reference>
<dbReference type="Gramene" id="ONIVA01G48770.1">
    <property type="protein sequence ID" value="ONIVA01G48770.1"/>
    <property type="gene ID" value="ONIVA01G48770"/>
</dbReference>
<name>A0A0E0FYC2_ORYNI</name>
<keyword evidence="2" id="KW-1185">Reference proteome</keyword>
<reference evidence="1" key="1">
    <citation type="submission" date="2015-04" db="UniProtKB">
        <authorList>
            <consortium name="EnsemblPlants"/>
        </authorList>
    </citation>
    <scope>IDENTIFICATION</scope>
    <source>
        <strain evidence="1">SL10</strain>
    </source>
</reference>
<dbReference type="Proteomes" id="UP000006591">
    <property type="component" value="Chromosome 1"/>
</dbReference>
<evidence type="ECO:0000313" key="2">
    <source>
        <dbReference type="Proteomes" id="UP000006591"/>
    </source>
</evidence>
<organism evidence="1">
    <name type="scientific">Oryza nivara</name>
    <name type="common">Indian wild rice</name>
    <name type="synonym">Oryza sativa f. spontanea</name>
    <dbReference type="NCBI Taxonomy" id="4536"/>
    <lineage>
        <taxon>Eukaryota</taxon>
        <taxon>Viridiplantae</taxon>
        <taxon>Streptophyta</taxon>
        <taxon>Embryophyta</taxon>
        <taxon>Tracheophyta</taxon>
        <taxon>Spermatophyta</taxon>
        <taxon>Magnoliopsida</taxon>
        <taxon>Liliopsida</taxon>
        <taxon>Poales</taxon>
        <taxon>Poaceae</taxon>
        <taxon>BOP clade</taxon>
        <taxon>Oryzoideae</taxon>
        <taxon>Oryzeae</taxon>
        <taxon>Oryzinae</taxon>
        <taxon>Oryza</taxon>
    </lineage>
</organism>
<dbReference type="HOGENOM" id="CLU_1589082_0_0_1"/>
<accession>A0A0E0FYC2</accession>